<evidence type="ECO:0000313" key="1">
    <source>
        <dbReference type="EMBL" id="NMQ18000.1"/>
    </source>
</evidence>
<comment type="caution">
    <text evidence="1">The sequence shown here is derived from an EMBL/GenBank/DDBJ whole genome shotgun (WGS) entry which is preliminary data.</text>
</comment>
<accession>A0ABX1TJE1</accession>
<dbReference type="InterPro" id="IPR021312">
    <property type="entry name" value="DUF2889"/>
</dbReference>
<protein>
    <submittedName>
        <fullName evidence="1">DUF2889 domain-containing protein</fullName>
    </submittedName>
</protein>
<proteinExistence type="predicted"/>
<sequence>MPLPAPTPRQLLHKRVVQCWGYRREDGLWDIEGRLVDTKTYPFPNEDRGGAIQAGEPLHDLWIRLTIDSQCLIQAVEACTDGAPFALCPAITGRYQELVGVRIGPGWSQKLKELFGGTSGCTHMTELLGPVATTFFQTLYGQRYDEEDTKPAAVRRPPPVLNTCHALASDSLVVKNRWPQAYTGSDRETNDHNRPLLEGCIT</sequence>
<dbReference type="Pfam" id="PF11136">
    <property type="entry name" value="DUF2889"/>
    <property type="match status" value="1"/>
</dbReference>
<dbReference type="Proteomes" id="UP000760480">
    <property type="component" value="Unassembled WGS sequence"/>
</dbReference>
<gene>
    <name evidence="1" type="ORF">E4P82_01575</name>
</gene>
<name>A0ABX1TJE1_9GAMM</name>
<dbReference type="EMBL" id="SPMZ01000005">
    <property type="protein sequence ID" value="NMQ18000.1"/>
    <property type="molecule type" value="Genomic_DNA"/>
</dbReference>
<organism evidence="1 2">
    <name type="scientific">Candidatus Competibacter phosphatis</name>
    <dbReference type="NCBI Taxonomy" id="221280"/>
    <lineage>
        <taxon>Bacteria</taxon>
        <taxon>Pseudomonadati</taxon>
        <taxon>Pseudomonadota</taxon>
        <taxon>Gammaproteobacteria</taxon>
        <taxon>Candidatus Competibacteraceae</taxon>
        <taxon>Candidatus Competibacter</taxon>
    </lineage>
</organism>
<dbReference type="RefSeq" id="WP_169247256.1">
    <property type="nucleotide sequence ID" value="NZ_SPMZ01000005.1"/>
</dbReference>
<evidence type="ECO:0000313" key="2">
    <source>
        <dbReference type="Proteomes" id="UP000760480"/>
    </source>
</evidence>
<reference evidence="1 2" key="1">
    <citation type="submission" date="2019-03" db="EMBL/GenBank/DDBJ databases">
        <title>Metabolic reconstructions from genomes of highly enriched 'Candidatus Accumulibacter' and 'Candidatus Competibacter' bioreactor populations.</title>
        <authorList>
            <person name="Annavajhala M.K."/>
            <person name="Welles L."/>
            <person name="Abbas B."/>
            <person name="Sorokin D."/>
            <person name="Park H."/>
            <person name="Van Loosdrecht M."/>
            <person name="Chandran K."/>
        </authorList>
    </citation>
    <scope>NUCLEOTIDE SEQUENCE [LARGE SCALE GENOMIC DNA]</scope>
    <source>
        <strain evidence="1 2">SBR_G</strain>
    </source>
</reference>
<keyword evidence="2" id="KW-1185">Reference proteome</keyword>